<proteinExistence type="predicted"/>
<evidence type="ECO:0000313" key="3">
    <source>
        <dbReference type="Proteomes" id="UP000828390"/>
    </source>
</evidence>
<reference evidence="2" key="2">
    <citation type="submission" date="2020-11" db="EMBL/GenBank/DDBJ databases">
        <authorList>
            <person name="McCartney M.A."/>
            <person name="Auch B."/>
            <person name="Kono T."/>
            <person name="Mallez S."/>
            <person name="Becker A."/>
            <person name="Gohl D.M."/>
            <person name="Silverstein K.A.T."/>
            <person name="Koren S."/>
            <person name="Bechman K.B."/>
            <person name="Herman A."/>
            <person name="Abrahante J.E."/>
            <person name="Garbe J."/>
        </authorList>
    </citation>
    <scope>NUCLEOTIDE SEQUENCE</scope>
    <source>
        <strain evidence="2">Duluth1</strain>
        <tissue evidence="2">Whole animal</tissue>
    </source>
</reference>
<feature type="region of interest" description="Disordered" evidence="1">
    <location>
        <begin position="1"/>
        <end position="27"/>
    </location>
</feature>
<reference evidence="2" key="1">
    <citation type="journal article" date="2019" name="bioRxiv">
        <title>The Genome of the Zebra Mussel, Dreissena polymorpha: A Resource for Invasive Species Research.</title>
        <authorList>
            <person name="McCartney M.A."/>
            <person name="Auch B."/>
            <person name="Kono T."/>
            <person name="Mallez S."/>
            <person name="Zhang Y."/>
            <person name="Obille A."/>
            <person name="Becker A."/>
            <person name="Abrahante J.E."/>
            <person name="Garbe J."/>
            <person name="Badalamenti J.P."/>
            <person name="Herman A."/>
            <person name="Mangelson H."/>
            <person name="Liachko I."/>
            <person name="Sullivan S."/>
            <person name="Sone E.D."/>
            <person name="Koren S."/>
            <person name="Silverstein K.A.T."/>
            <person name="Beckman K.B."/>
            <person name="Gohl D.M."/>
        </authorList>
    </citation>
    <scope>NUCLEOTIDE SEQUENCE</scope>
    <source>
        <strain evidence="2">Duluth1</strain>
        <tissue evidence="2">Whole animal</tissue>
    </source>
</reference>
<sequence>MGSFNATVSTRQTRAASTQLQVQGKQGQLQHNCKYKQTRAASTQLQVQTNKGSFNTTVSTRQTRAASTTASTSKQRQF</sequence>
<feature type="compositionally biased region" description="Low complexity" evidence="1">
    <location>
        <begin position="56"/>
        <end position="78"/>
    </location>
</feature>
<evidence type="ECO:0000256" key="1">
    <source>
        <dbReference type="SAM" id="MobiDB-lite"/>
    </source>
</evidence>
<gene>
    <name evidence="2" type="ORF">DPMN_007364</name>
</gene>
<name>A0A9D4RWC8_DREPO</name>
<comment type="caution">
    <text evidence="2">The sequence shown here is derived from an EMBL/GenBank/DDBJ whole genome shotgun (WGS) entry which is preliminary data.</text>
</comment>
<dbReference type="AlphaFoldDB" id="A0A9D4RWC8"/>
<keyword evidence="3" id="KW-1185">Reference proteome</keyword>
<organism evidence="2 3">
    <name type="scientific">Dreissena polymorpha</name>
    <name type="common">Zebra mussel</name>
    <name type="synonym">Mytilus polymorpha</name>
    <dbReference type="NCBI Taxonomy" id="45954"/>
    <lineage>
        <taxon>Eukaryota</taxon>
        <taxon>Metazoa</taxon>
        <taxon>Spiralia</taxon>
        <taxon>Lophotrochozoa</taxon>
        <taxon>Mollusca</taxon>
        <taxon>Bivalvia</taxon>
        <taxon>Autobranchia</taxon>
        <taxon>Heteroconchia</taxon>
        <taxon>Euheterodonta</taxon>
        <taxon>Imparidentia</taxon>
        <taxon>Neoheterodontei</taxon>
        <taxon>Myida</taxon>
        <taxon>Dreissenoidea</taxon>
        <taxon>Dreissenidae</taxon>
        <taxon>Dreissena</taxon>
    </lineage>
</organism>
<feature type="compositionally biased region" description="Polar residues" evidence="1">
    <location>
        <begin position="44"/>
        <end position="55"/>
    </location>
</feature>
<evidence type="ECO:0000313" key="2">
    <source>
        <dbReference type="EMBL" id="KAH3883409.1"/>
    </source>
</evidence>
<feature type="region of interest" description="Disordered" evidence="1">
    <location>
        <begin position="44"/>
        <end position="78"/>
    </location>
</feature>
<dbReference type="EMBL" id="JAIWYP010000001">
    <property type="protein sequence ID" value="KAH3883409.1"/>
    <property type="molecule type" value="Genomic_DNA"/>
</dbReference>
<accession>A0A9D4RWC8</accession>
<dbReference type="Proteomes" id="UP000828390">
    <property type="component" value="Unassembled WGS sequence"/>
</dbReference>
<protein>
    <submittedName>
        <fullName evidence="2">Uncharacterized protein</fullName>
    </submittedName>
</protein>
<feature type="compositionally biased region" description="Polar residues" evidence="1">
    <location>
        <begin position="1"/>
        <end position="18"/>
    </location>
</feature>